<dbReference type="SUPFAM" id="SSF52980">
    <property type="entry name" value="Restriction endonuclease-like"/>
    <property type="match status" value="1"/>
</dbReference>
<accession>A0ABN1MB99</accession>
<protein>
    <recommendedName>
        <fullName evidence="3">Restriction endonuclease</fullName>
    </recommendedName>
</protein>
<dbReference type="RefSeq" id="WP_197410185.1">
    <property type="nucleotide sequence ID" value="NZ_BAAAFE010000009.1"/>
</dbReference>
<sequence>MLKPHKDKARLDRLFPALREYQALASAHGISDIFQDNGGKLLQLLIELDLTIVAGRAGSDAIDRSGREFEIKTMNLSLTRSFSTHHHLNDAILRHFRSVDWLFAFYRGIELSAVYRMSPPQLEGLFAKWEATWLERGKRDLNNPKIPARFVCENGQLIYGFPPQQGLTHTA</sequence>
<reference evidence="1 2" key="1">
    <citation type="journal article" date="2019" name="Int. J. Syst. Evol. Microbiol.">
        <title>The Global Catalogue of Microorganisms (GCM) 10K type strain sequencing project: providing services to taxonomists for standard genome sequencing and annotation.</title>
        <authorList>
            <consortium name="The Broad Institute Genomics Platform"/>
            <consortium name="The Broad Institute Genome Sequencing Center for Infectious Disease"/>
            <person name="Wu L."/>
            <person name="Ma J."/>
        </authorList>
    </citation>
    <scope>NUCLEOTIDE SEQUENCE [LARGE SCALE GENOMIC DNA]</scope>
    <source>
        <strain evidence="1 2">JCM 15910</strain>
    </source>
</reference>
<dbReference type="InterPro" id="IPR015306">
    <property type="entry name" value="Restrct_endonuc_II_PvuII"/>
</dbReference>
<dbReference type="Gene3D" id="3.40.210.10">
    <property type="entry name" value="PVUII Endonuclease, subunit A"/>
    <property type="match status" value="1"/>
</dbReference>
<dbReference type="InterPro" id="IPR011335">
    <property type="entry name" value="Restrct_endonuc-II-like"/>
</dbReference>
<evidence type="ECO:0000313" key="2">
    <source>
        <dbReference type="Proteomes" id="UP001500738"/>
    </source>
</evidence>
<proteinExistence type="predicted"/>
<organism evidence="1 2">
    <name type="scientific">Sphingopyxis soli</name>
    <dbReference type="NCBI Taxonomy" id="592051"/>
    <lineage>
        <taxon>Bacteria</taxon>
        <taxon>Pseudomonadati</taxon>
        <taxon>Pseudomonadota</taxon>
        <taxon>Alphaproteobacteria</taxon>
        <taxon>Sphingomonadales</taxon>
        <taxon>Sphingomonadaceae</taxon>
        <taxon>Sphingopyxis</taxon>
    </lineage>
</organism>
<gene>
    <name evidence="1" type="ORF">GCM10009115_30390</name>
</gene>
<dbReference type="EMBL" id="BAAAFE010000009">
    <property type="protein sequence ID" value="GAA0866634.1"/>
    <property type="molecule type" value="Genomic_DNA"/>
</dbReference>
<evidence type="ECO:0000313" key="1">
    <source>
        <dbReference type="EMBL" id="GAA0866634.1"/>
    </source>
</evidence>
<dbReference type="Proteomes" id="UP001500738">
    <property type="component" value="Unassembled WGS sequence"/>
</dbReference>
<keyword evidence="2" id="KW-1185">Reference proteome</keyword>
<dbReference type="Pfam" id="PF09225">
    <property type="entry name" value="Endonuc-PvuII"/>
    <property type="match status" value="1"/>
</dbReference>
<dbReference type="InterPro" id="IPR038402">
    <property type="entry name" value="PvuII_sf"/>
</dbReference>
<dbReference type="CDD" id="cd22351">
    <property type="entry name" value="PvuII-like"/>
    <property type="match status" value="1"/>
</dbReference>
<evidence type="ECO:0008006" key="3">
    <source>
        <dbReference type="Google" id="ProtNLM"/>
    </source>
</evidence>
<comment type="caution">
    <text evidence="1">The sequence shown here is derived from an EMBL/GenBank/DDBJ whole genome shotgun (WGS) entry which is preliminary data.</text>
</comment>
<name>A0ABN1MB99_9SPHN</name>